<evidence type="ECO:0000259" key="8">
    <source>
        <dbReference type="PROSITE" id="PS50828"/>
    </source>
</evidence>
<dbReference type="GO" id="GO:0004521">
    <property type="term" value="F:RNA endonuclease activity"/>
    <property type="evidence" value="ECO:0007669"/>
    <property type="project" value="UniProtKB-UniRule"/>
</dbReference>
<evidence type="ECO:0000313" key="10">
    <source>
        <dbReference type="Proteomes" id="UP000182598"/>
    </source>
</evidence>
<accession>A0A0K6GWV1</accession>
<dbReference type="OrthoDB" id="5795446at2"/>
<dbReference type="GO" id="GO:0072344">
    <property type="term" value="P:rescue of stalled ribosome"/>
    <property type="evidence" value="ECO:0007669"/>
    <property type="project" value="UniProtKB-UniRule"/>
</dbReference>
<sequence length="179" mass="20585">MNKDFDDDFALFREQVKVDRRIRSETHQPEPRRGNISMREAQQPDKRQRAVAKQQHAEFFFSDTFRAHLPEGAVRYCADGESTHVLKQLRRGDYPPEIMLDLHGMTQAMAKREIAALLHTCQREHVACCSIMSGHGKGILKENLPHWLIQHPAVRAFHQAPKEYGGAAALLVLIHLRFL</sequence>
<protein>
    <recommendedName>
        <fullName evidence="6">Ribosome rescue factor SmrB</fullName>
        <ecNumber evidence="6">3.1.-.-</ecNumber>
    </recommendedName>
</protein>
<dbReference type="EMBL" id="CYHB01000001">
    <property type="protein sequence ID" value="CUA83074.1"/>
    <property type="molecule type" value="Genomic_DNA"/>
</dbReference>
<dbReference type="InterPro" id="IPR022990">
    <property type="entry name" value="SmrB-like"/>
</dbReference>
<feature type="compositionally biased region" description="Basic and acidic residues" evidence="7">
    <location>
        <begin position="20"/>
        <end position="33"/>
    </location>
</feature>
<dbReference type="Pfam" id="PF01713">
    <property type="entry name" value="Smr"/>
    <property type="match status" value="1"/>
</dbReference>
<keyword evidence="4 6" id="KW-0378">Hydrolase</keyword>
<evidence type="ECO:0000256" key="1">
    <source>
        <dbReference type="ARBA" id="ARBA00022722"/>
    </source>
</evidence>
<proteinExistence type="inferred from homology"/>
<dbReference type="PROSITE" id="PS50828">
    <property type="entry name" value="SMR"/>
    <property type="match status" value="1"/>
</dbReference>
<dbReference type="PANTHER" id="PTHR35562:SF1">
    <property type="entry name" value="UPF0115 PROTEIN YFCN"/>
    <property type="match status" value="1"/>
</dbReference>
<keyword evidence="10" id="KW-1185">Reference proteome</keyword>
<keyword evidence="3 6" id="KW-0255">Endonuclease</keyword>
<evidence type="ECO:0000256" key="6">
    <source>
        <dbReference type="HAMAP-Rule" id="MF_01042"/>
    </source>
</evidence>
<dbReference type="GO" id="GO:0019843">
    <property type="term" value="F:rRNA binding"/>
    <property type="evidence" value="ECO:0007669"/>
    <property type="project" value="UniProtKB-UniRule"/>
</dbReference>
<evidence type="ECO:0000256" key="7">
    <source>
        <dbReference type="SAM" id="MobiDB-lite"/>
    </source>
</evidence>
<keyword evidence="2 6" id="KW-0699">rRNA-binding</keyword>
<gene>
    <name evidence="6" type="primary">smrB</name>
    <name evidence="9" type="ORF">Ga0061064_0407</name>
</gene>
<dbReference type="GO" id="GO:0016787">
    <property type="term" value="F:hydrolase activity"/>
    <property type="evidence" value="ECO:0007669"/>
    <property type="project" value="UniProtKB-KW"/>
</dbReference>
<dbReference type="PANTHER" id="PTHR35562">
    <property type="entry name" value="DNA ENDONUCLEASE SMRA-RELATED"/>
    <property type="match status" value="1"/>
</dbReference>
<organism evidence="9 10">
    <name type="scientific">Pseudidiomarina woesei</name>
    <dbReference type="NCBI Taxonomy" id="1381080"/>
    <lineage>
        <taxon>Bacteria</taxon>
        <taxon>Pseudomonadati</taxon>
        <taxon>Pseudomonadota</taxon>
        <taxon>Gammaproteobacteria</taxon>
        <taxon>Alteromonadales</taxon>
        <taxon>Idiomarinaceae</taxon>
        <taxon>Pseudidiomarina</taxon>
    </lineage>
</organism>
<dbReference type="HAMAP" id="MF_01042">
    <property type="entry name" value="SmrB"/>
    <property type="match status" value="1"/>
</dbReference>
<dbReference type="InterPro" id="IPR002625">
    <property type="entry name" value="Smr_dom"/>
</dbReference>
<dbReference type="AlphaFoldDB" id="A0A0K6GWV1"/>
<evidence type="ECO:0000256" key="3">
    <source>
        <dbReference type="ARBA" id="ARBA00022759"/>
    </source>
</evidence>
<comment type="subunit">
    <text evidence="6">Associates with collided ribosomes, but not with correctly translating polysomes.</text>
</comment>
<dbReference type="RefSeq" id="WP_055438110.1">
    <property type="nucleotide sequence ID" value="NZ_CYHB01000001.1"/>
</dbReference>
<dbReference type="NCBIfam" id="NF003432">
    <property type="entry name" value="PRK04946.1"/>
    <property type="match status" value="1"/>
</dbReference>
<dbReference type="Proteomes" id="UP000182598">
    <property type="component" value="Unassembled WGS sequence"/>
</dbReference>
<dbReference type="Gene3D" id="3.30.1370.110">
    <property type="match status" value="1"/>
</dbReference>
<dbReference type="SUPFAM" id="SSF160443">
    <property type="entry name" value="SMR domain-like"/>
    <property type="match status" value="1"/>
</dbReference>
<name>A0A0K6GWV1_9GAMM</name>
<keyword evidence="1 6" id="KW-0540">Nuclease</keyword>
<feature type="domain" description="Smr" evidence="8">
    <location>
        <begin position="100"/>
        <end position="175"/>
    </location>
</feature>
<feature type="region of interest" description="Disordered" evidence="7">
    <location>
        <begin position="20"/>
        <end position="50"/>
    </location>
</feature>
<evidence type="ECO:0000256" key="2">
    <source>
        <dbReference type="ARBA" id="ARBA00022730"/>
    </source>
</evidence>
<reference evidence="10" key="1">
    <citation type="submission" date="2015-08" db="EMBL/GenBank/DDBJ databases">
        <authorList>
            <person name="Varghese N."/>
        </authorList>
    </citation>
    <scope>NUCLEOTIDE SEQUENCE [LARGE SCALE GENOMIC DNA]</scope>
    <source>
        <strain evidence="10">DSM 27808</strain>
    </source>
</reference>
<evidence type="ECO:0000313" key="9">
    <source>
        <dbReference type="EMBL" id="CUA83074.1"/>
    </source>
</evidence>
<evidence type="ECO:0000256" key="4">
    <source>
        <dbReference type="ARBA" id="ARBA00022801"/>
    </source>
</evidence>
<dbReference type="EC" id="3.1.-.-" evidence="6"/>
<comment type="similarity">
    <text evidence="6">Belongs to the SmrB family.</text>
</comment>
<comment type="function">
    <text evidence="6">Acts as a ribosome collision sensor. Detects stalled/collided disomes (pairs of ribosomes where the leading ribosome is stalled and a second ribosome has collided with it) and endonucleolytically cleaves mRNA at the 5' boundary of the stalled ribosome. Stalled/collided disomes form a new interface (primarily via the 30S subunits) that binds SmrB. Cleaved mRNA becomes available for tmRNA ligation, leading to ribosomal subunit dissociation and rescue of stalled ribosomes.</text>
</comment>
<evidence type="ECO:0000256" key="5">
    <source>
        <dbReference type="ARBA" id="ARBA00022884"/>
    </source>
</evidence>
<dbReference type="InterPro" id="IPR036063">
    <property type="entry name" value="Smr_dom_sf"/>
</dbReference>
<dbReference type="SMART" id="SM00463">
    <property type="entry name" value="SMR"/>
    <property type="match status" value="1"/>
</dbReference>
<keyword evidence="5 6" id="KW-0694">RNA-binding</keyword>